<reference evidence="7" key="1">
    <citation type="submission" date="2018-05" db="EMBL/GenBank/DDBJ databases">
        <authorList>
            <person name="Lanie J.A."/>
            <person name="Ng W.-L."/>
            <person name="Kazmierczak K.M."/>
            <person name="Andrzejewski T.M."/>
            <person name="Davidsen T.M."/>
            <person name="Wayne K.J."/>
            <person name="Tettelin H."/>
            <person name="Glass J.I."/>
            <person name="Rusch D."/>
            <person name="Podicherti R."/>
            <person name="Tsui H.-C.T."/>
            <person name="Winkler M.E."/>
        </authorList>
    </citation>
    <scope>NUCLEOTIDE SEQUENCE</scope>
</reference>
<comment type="subcellular location">
    <subcellularLocation>
        <location evidence="1">Cell membrane</location>
        <topology evidence="1">Multi-pass membrane protein</topology>
    </subcellularLocation>
</comment>
<proteinExistence type="predicted"/>
<sequence length="76" mass="8891">MEGQDHGQPRYFLIWFVLLVLTLAEVGYAFMDLPKIWLATGLVIMALWKALLVALYYMHLRYEPRRLWVLAASPLP</sequence>
<keyword evidence="4 6" id="KW-1133">Transmembrane helix</keyword>
<name>A0A382MFB7_9ZZZZ</name>
<dbReference type="EMBL" id="UINC01092499">
    <property type="protein sequence ID" value="SVC46132.1"/>
    <property type="molecule type" value="Genomic_DNA"/>
</dbReference>
<gene>
    <name evidence="7" type="ORF">METZ01_LOCUS298986</name>
</gene>
<dbReference type="InterPro" id="IPR005171">
    <property type="entry name" value="Cyt_c_oxidase_su4_prok"/>
</dbReference>
<evidence type="ECO:0000256" key="2">
    <source>
        <dbReference type="ARBA" id="ARBA00022475"/>
    </source>
</evidence>
<evidence type="ECO:0000256" key="4">
    <source>
        <dbReference type="ARBA" id="ARBA00022989"/>
    </source>
</evidence>
<dbReference type="Pfam" id="PF03626">
    <property type="entry name" value="COX4_pro"/>
    <property type="match status" value="1"/>
</dbReference>
<evidence type="ECO:0000256" key="3">
    <source>
        <dbReference type="ARBA" id="ARBA00022692"/>
    </source>
</evidence>
<evidence type="ECO:0008006" key="8">
    <source>
        <dbReference type="Google" id="ProtNLM"/>
    </source>
</evidence>
<evidence type="ECO:0000256" key="6">
    <source>
        <dbReference type="SAM" id="Phobius"/>
    </source>
</evidence>
<keyword evidence="2" id="KW-1003">Cell membrane</keyword>
<feature type="transmembrane region" description="Helical" evidence="6">
    <location>
        <begin position="36"/>
        <end position="58"/>
    </location>
</feature>
<dbReference type="InterPro" id="IPR011743">
    <property type="entry name" value="Caa3_sub_IV"/>
</dbReference>
<feature type="non-terminal residue" evidence="7">
    <location>
        <position position="76"/>
    </location>
</feature>
<dbReference type="NCBIfam" id="TIGR02229">
    <property type="entry name" value="caa3_sub_IV"/>
    <property type="match status" value="1"/>
</dbReference>
<evidence type="ECO:0000256" key="1">
    <source>
        <dbReference type="ARBA" id="ARBA00004651"/>
    </source>
</evidence>
<keyword evidence="3 6" id="KW-0812">Transmembrane</keyword>
<keyword evidence="5 6" id="KW-0472">Membrane</keyword>
<evidence type="ECO:0000313" key="7">
    <source>
        <dbReference type="EMBL" id="SVC46132.1"/>
    </source>
</evidence>
<feature type="transmembrane region" description="Helical" evidence="6">
    <location>
        <begin position="12"/>
        <end position="30"/>
    </location>
</feature>
<dbReference type="GO" id="GO:0005886">
    <property type="term" value="C:plasma membrane"/>
    <property type="evidence" value="ECO:0007669"/>
    <property type="project" value="UniProtKB-SubCell"/>
</dbReference>
<dbReference type="AlphaFoldDB" id="A0A382MFB7"/>
<organism evidence="7">
    <name type="scientific">marine metagenome</name>
    <dbReference type="NCBI Taxonomy" id="408172"/>
    <lineage>
        <taxon>unclassified sequences</taxon>
        <taxon>metagenomes</taxon>
        <taxon>ecological metagenomes</taxon>
    </lineage>
</organism>
<protein>
    <recommendedName>
        <fullName evidence="8">Cytochrome C oxidase subunit IV</fullName>
    </recommendedName>
</protein>
<accession>A0A382MFB7</accession>
<evidence type="ECO:0000256" key="5">
    <source>
        <dbReference type="ARBA" id="ARBA00023136"/>
    </source>
</evidence>